<gene>
    <name evidence="1" type="ORF">SAMN05421803_1498</name>
</gene>
<sequence length="96" mass="10782">MQEWATIVAKDTQNRPAVVHLLGSSYTWAGQRNGKILEELVSEHVYGPESQKILTAMRDGAVREMLRIAEEMTPTEVWDVIDDALAAATYRPDTTH</sequence>
<proteinExistence type="predicted"/>
<accession>A0A1M6WR28</accession>
<keyword evidence="2" id="KW-1185">Reference proteome</keyword>
<evidence type="ECO:0000313" key="2">
    <source>
        <dbReference type="Proteomes" id="UP000184452"/>
    </source>
</evidence>
<organism evidence="1 2">
    <name type="scientific">Nocardiopsis flavescens</name>
    <dbReference type="NCBI Taxonomy" id="758803"/>
    <lineage>
        <taxon>Bacteria</taxon>
        <taxon>Bacillati</taxon>
        <taxon>Actinomycetota</taxon>
        <taxon>Actinomycetes</taxon>
        <taxon>Streptosporangiales</taxon>
        <taxon>Nocardiopsidaceae</taxon>
        <taxon>Nocardiopsis</taxon>
    </lineage>
</organism>
<name>A0A1M6WR28_9ACTN</name>
<dbReference type="Proteomes" id="UP000184452">
    <property type="component" value="Unassembled WGS sequence"/>
</dbReference>
<dbReference type="EMBL" id="FQZK01000049">
    <property type="protein sequence ID" value="SHK96126.1"/>
    <property type="molecule type" value="Genomic_DNA"/>
</dbReference>
<dbReference type="AlphaFoldDB" id="A0A1M6WR28"/>
<reference evidence="1 2" key="1">
    <citation type="submission" date="2016-11" db="EMBL/GenBank/DDBJ databases">
        <authorList>
            <person name="Jaros S."/>
            <person name="Januszkiewicz K."/>
            <person name="Wedrychowicz H."/>
        </authorList>
    </citation>
    <scope>NUCLEOTIDE SEQUENCE [LARGE SCALE GENOMIC DNA]</scope>
    <source>
        <strain evidence="1 2">CGMCC 4.5723</strain>
    </source>
</reference>
<protein>
    <submittedName>
        <fullName evidence="1">Uncharacterized protein</fullName>
    </submittedName>
</protein>
<evidence type="ECO:0000313" key="1">
    <source>
        <dbReference type="EMBL" id="SHK96126.1"/>
    </source>
</evidence>